<evidence type="ECO:0000259" key="2">
    <source>
        <dbReference type="Pfam" id="PF09314"/>
    </source>
</evidence>
<evidence type="ECO:0000313" key="3">
    <source>
        <dbReference type="EMBL" id="MDD2176765.1"/>
    </source>
</evidence>
<name>A0ABT5RST8_9BURK</name>
<dbReference type="SUPFAM" id="SSF53756">
    <property type="entry name" value="UDP-Glycosyltransferase/glycogen phosphorylase"/>
    <property type="match status" value="1"/>
</dbReference>
<keyword evidence="4" id="KW-1185">Reference proteome</keyword>
<dbReference type="PANTHER" id="PTHR12526">
    <property type="entry name" value="GLYCOSYLTRANSFERASE"/>
    <property type="match status" value="1"/>
</dbReference>
<dbReference type="Gene3D" id="3.40.50.2000">
    <property type="entry name" value="Glycogen Phosphorylase B"/>
    <property type="match status" value="2"/>
</dbReference>
<dbReference type="InterPro" id="IPR001296">
    <property type="entry name" value="Glyco_trans_1"/>
</dbReference>
<dbReference type="Pfam" id="PF00534">
    <property type="entry name" value="Glycos_transf_1"/>
    <property type="match status" value="1"/>
</dbReference>
<accession>A0ABT5RST8</accession>
<evidence type="ECO:0000259" key="1">
    <source>
        <dbReference type="Pfam" id="PF00534"/>
    </source>
</evidence>
<comment type="caution">
    <text evidence="3">The sequence shown here is derived from an EMBL/GenBank/DDBJ whole genome shotgun (WGS) entry which is preliminary data.</text>
</comment>
<dbReference type="PANTHER" id="PTHR12526:SF635">
    <property type="entry name" value="GLYCOSYL TRANSFERASE GROUP 1"/>
    <property type="match status" value="1"/>
</dbReference>
<protein>
    <submittedName>
        <fullName evidence="3">DUF1972 domain-containing protein</fullName>
    </submittedName>
</protein>
<dbReference type="Proteomes" id="UP001148932">
    <property type="component" value="Unassembled WGS sequence"/>
</dbReference>
<feature type="domain" description="Glycosyl transferase family 1" evidence="1">
    <location>
        <begin position="240"/>
        <end position="350"/>
    </location>
</feature>
<organism evidence="3 4">
    <name type="scientific">Acidovorax benzenivorans</name>
    <dbReference type="NCBI Taxonomy" id="2987520"/>
    <lineage>
        <taxon>Bacteria</taxon>
        <taxon>Pseudomonadati</taxon>
        <taxon>Pseudomonadota</taxon>
        <taxon>Betaproteobacteria</taxon>
        <taxon>Burkholderiales</taxon>
        <taxon>Comamonadaceae</taxon>
        <taxon>Acidovorax</taxon>
    </lineage>
</organism>
<feature type="domain" description="DUF1972" evidence="2">
    <location>
        <begin position="23"/>
        <end position="194"/>
    </location>
</feature>
<sequence length="397" mass="43304">MIPLASHAPDALEPQAPPAALRVALLGARGIPASYGGFETFAEQLATRLAARGHEVTVYAECGDQPVADTVYQGVRVRSRRRPRWGAASVLAYDCACLWDARRGYDLVYMLGYGAAWACWWPRVFGVPVWINVDGLEWARSKWGWGARTYLRCMEWVASKVATRLIADAEAIALRFRQTYPGGAPSSFIAYGAELVQAGQADPSLLAAWGLQAHRYMLVVARPEPENHILEIVRGHVLHGGDWPLVVVGDVSGGTAYQQQLKALASDRVLFVGGIYDAAQLNSLRVHAACYLHGHSVGGTNPSLLEALACGNWVVAHDNPYNREVARDAAEYFSTPQQLAQSLDRVVSEGAALRPLRAQRARDIVAKHYTWEGITDAYEALMRAECPPHRPAGAATP</sequence>
<reference evidence="3" key="1">
    <citation type="submission" date="2022-10" db="EMBL/GenBank/DDBJ databases">
        <title>Description of microaerobic benzene degrading bacteria.</title>
        <authorList>
            <person name="Bedics A."/>
            <person name="Tancsics A."/>
            <person name="Banerjee S."/>
        </authorList>
    </citation>
    <scope>NUCLEOTIDE SEQUENCE</scope>
    <source>
        <strain evidence="3">D2M1</strain>
    </source>
</reference>
<dbReference type="EMBL" id="JAPCKI010000002">
    <property type="protein sequence ID" value="MDD2176765.1"/>
    <property type="molecule type" value="Genomic_DNA"/>
</dbReference>
<proteinExistence type="predicted"/>
<evidence type="ECO:0000313" key="4">
    <source>
        <dbReference type="Proteomes" id="UP001148932"/>
    </source>
</evidence>
<dbReference type="Pfam" id="PF09314">
    <property type="entry name" value="DUF1972"/>
    <property type="match status" value="1"/>
</dbReference>
<gene>
    <name evidence="3" type="ORF">OIN59_04915</name>
</gene>
<dbReference type="RefSeq" id="WP_274107684.1">
    <property type="nucleotide sequence ID" value="NZ_JAPCKI010000002.1"/>
</dbReference>
<dbReference type="InterPro" id="IPR015393">
    <property type="entry name" value="DUF1972"/>
</dbReference>